<organism evidence="1 2">
    <name type="scientific">Peronosclerospora sorghi</name>
    <dbReference type="NCBI Taxonomy" id="230839"/>
    <lineage>
        <taxon>Eukaryota</taxon>
        <taxon>Sar</taxon>
        <taxon>Stramenopiles</taxon>
        <taxon>Oomycota</taxon>
        <taxon>Peronosporomycetes</taxon>
        <taxon>Peronosporales</taxon>
        <taxon>Peronosporaceae</taxon>
        <taxon>Peronosclerospora</taxon>
    </lineage>
</organism>
<reference evidence="1 2" key="1">
    <citation type="journal article" date="2022" name="bioRxiv">
        <title>The genome of the oomycete Peronosclerospora sorghi, a cosmopolitan pathogen of maize and sorghum, is inflated with dispersed pseudogenes.</title>
        <authorList>
            <person name="Fletcher K."/>
            <person name="Martin F."/>
            <person name="Isakeit T."/>
            <person name="Cavanaugh K."/>
            <person name="Magill C."/>
            <person name="Michelmore R."/>
        </authorList>
    </citation>
    <scope>NUCLEOTIDE SEQUENCE [LARGE SCALE GENOMIC DNA]</scope>
    <source>
        <strain evidence="1">P6</strain>
    </source>
</reference>
<dbReference type="Proteomes" id="UP001163321">
    <property type="component" value="Chromosome 12"/>
</dbReference>
<evidence type="ECO:0000313" key="1">
    <source>
        <dbReference type="EMBL" id="KAI9918260.1"/>
    </source>
</evidence>
<protein>
    <submittedName>
        <fullName evidence="1">Uncharacterized protein</fullName>
    </submittedName>
</protein>
<comment type="caution">
    <text evidence="1">The sequence shown here is derived from an EMBL/GenBank/DDBJ whole genome shotgun (WGS) entry which is preliminary data.</text>
</comment>
<dbReference type="EMBL" id="CM047591">
    <property type="protein sequence ID" value="KAI9918260.1"/>
    <property type="molecule type" value="Genomic_DNA"/>
</dbReference>
<sequence length="123" mass="13518">MVYVRVRPRRISGALLDPQTGTSTRRNFHLMVDTIVTVAKKTGCSFSVCVRPCAFDIRCIQINDENVTTGVEIRHGNGTVQHVRLGKQGPVIVRPRGAIKIRPNCSCSRALATGPCSRNVVYP</sequence>
<accession>A0ACC0WJL6</accession>
<name>A0ACC0WJL6_9STRA</name>
<gene>
    <name evidence="1" type="ORF">PsorP6_011441</name>
</gene>
<proteinExistence type="predicted"/>
<evidence type="ECO:0000313" key="2">
    <source>
        <dbReference type="Proteomes" id="UP001163321"/>
    </source>
</evidence>
<keyword evidence="2" id="KW-1185">Reference proteome</keyword>